<dbReference type="STRING" id="767519.SAMN05216559_1650"/>
<reference evidence="1 2" key="1">
    <citation type="submission" date="2016-10" db="EMBL/GenBank/DDBJ databases">
        <authorList>
            <person name="de Groot N.N."/>
        </authorList>
    </citation>
    <scope>NUCLEOTIDE SEQUENCE [LARGE SCALE GENOMIC DNA]</scope>
    <source>
        <strain evidence="1 2">CGMCC 1.10457</strain>
    </source>
</reference>
<dbReference type="AlphaFoldDB" id="A0A1I6KZE4"/>
<evidence type="ECO:0000313" key="2">
    <source>
        <dbReference type="Proteomes" id="UP000199062"/>
    </source>
</evidence>
<proteinExistence type="predicted"/>
<keyword evidence="2" id="KW-1185">Reference proteome</keyword>
<dbReference type="EMBL" id="FOZK01000002">
    <property type="protein sequence ID" value="SFR96581.1"/>
    <property type="molecule type" value="Genomic_DNA"/>
</dbReference>
<organism evidence="1 2">
    <name type="scientific">Halomicrobium zhouii</name>
    <dbReference type="NCBI Taxonomy" id="767519"/>
    <lineage>
        <taxon>Archaea</taxon>
        <taxon>Methanobacteriati</taxon>
        <taxon>Methanobacteriota</taxon>
        <taxon>Stenosarchaea group</taxon>
        <taxon>Halobacteria</taxon>
        <taxon>Halobacteriales</taxon>
        <taxon>Haloarculaceae</taxon>
        <taxon>Halomicrobium</taxon>
    </lineage>
</organism>
<evidence type="ECO:0000313" key="1">
    <source>
        <dbReference type="EMBL" id="SFR96581.1"/>
    </source>
</evidence>
<gene>
    <name evidence="1" type="ORF">SAMN05216559_1650</name>
</gene>
<accession>A0A1I6KZE4</accession>
<dbReference type="Proteomes" id="UP000199062">
    <property type="component" value="Unassembled WGS sequence"/>
</dbReference>
<sequence>MWLHYALALWAVGASVVLLVLYAYGEQDAETSVDG</sequence>
<name>A0A1I6KZE4_9EURY</name>
<protein>
    <submittedName>
        <fullName evidence="1">Uncharacterized protein</fullName>
    </submittedName>
</protein>